<feature type="compositionally biased region" description="Low complexity" evidence="1">
    <location>
        <begin position="76"/>
        <end position="86"/>
    </location>
</feature>
<feature type="compositionally biased region" description="Acidic residues" evidence="1">
    <location>
        <begin position="331"/>
        <end position="392"/>
    </location>
</feature>
<feature type="region of interest" description="Disordered" evidence="1">
    <location>
        <begin position="1"/>
        <end position="35"/>
    </location>
</feature>
<feature type="compositionally biased region" description="Basic and acidic residues" evidence="1">
    <location>
        <begin position="287"/>
        <end position="311"/>
    </location>
</feature>
<dbReference type="InterPro" id="IPR018853">
    <property type="entry name" value="DUF2457"/>
</dbReference>
<feature type="compositionally biased region" description="Polar residues" evidence="1">
    <location>
        <begin position="255"/>
        <end position="267"/>
    </location>
</feature>
<comment type="caution">
    <text evidence="2">The sequence shown here is derived from an EMBL/GenBank/DDBJ whole genome shotgun (WGS) entry which is preliminary data.</text>
</comment>
<feature type="region of interest" description="Disordered" evidence="1">
    <location>
        <begin position="202"/>
        <end position="403"/>
    </location>
</feature>
<feature type="region of interest" description="Disordered" evidence="1">
    <location>
        <begin position="51"/>
        <end position="113"/>
    </location>
</feature>
<proteinExistence type="predicted"/>
<feature type="compositionally biased region" description="Basic residues" evidence="1">
    <location>
        <begin position="564"/>
        <end position="593"/>
    </location>
</feature>
<dbReference type="EMBL" id="MU251578">
    <property type="protein sequence ID" value="KAG9231847.1"/>
    <property type="molecule type" value="Genomic_DNA"/>
</dbReference>
<feature type="compositionally biased region" description="Basic and acidic residues" evidence="1">
    <location>
        <begin position="698"/>
        <end position="713"/>
    </location>
</feature>
<reference evidence="2" key="1">
    <citation type="journal article" date="2021" name="IMA Fungus">
        <title>Genomic characterization of three marine fungi, including Emericellopsis atlantica sp. nov. with signatures of a generalist lifestyle and marine biomass degradation.</title>
        <authorList>
            <person name="Hagestad O.C."/>
            <person name="Hou L."/>
            <person name="Andersen J.H."/>
            <person name="Hansen E.H."/>
            <person name="Altermark B."/>
            <person name="Li C."/>
            <person name="Kuhnert E."/>
            <person name="Cox R.J."/>
            <person name="Crous P.W."/>
            <person name="Spatafora J.W."/>
            <person name="Lail K."/>
            <person name="Amirebrahimi M."/>
            <person name="Lipzen A."/>
            <person name="Pangilinan J."/>
            <person name="Andreopoulos W."/>
            <person name="Hayes R.D."/>
            <person name="Ng V."/>
            <person name="Grigoriev I.V."/>
            <person name="Jackson S.A."/>
            <person name="Sutton T.D.S."/>
            <person name="Dobson A.D.W."/>
            <person name="Rama T."/>
        </authorList>
    </citation>
    <scope>NUCLEOTIDE SEQUENCE</scope>
    <source>
        <strain evidence="2">TRa018bII</strain>
    </source>
</reference>
<evidence type="ECO:0000313" key="2">
    <source>
        <dbReference type="EMBL" id="KAG9231847.1"/>
    </source>
</evidence>
<dbReference type="Proteomes" id="UP000824998">
    <property type="component" value="Unassembled WGS sequence"/>
</dbReference>
<gene>
    <name evidence="2" type="ORF">BJ875DRAFT_536316</name>
</gene>
<protein>
    <submittedName>
        <fullName evidence="2">Uncharacterized protein</fullName>
    </submittedName>
</protein>
<feature type="region of interest" description="Disordered" evidence="1">
    <location>
        <begin position="693"/>
        <end position="713"/>
    </location>
</feature>
<dbReference type="AlphaFoldDB" id="A0A9P7YE66"/>
<feature type="region of interest" description="Disordered" evidence="1">
    <location>
        <begin position="486"/>
        <end position="608"/>
    </location>
</feature>
<evidence type="ECO:0000256" key="1">
    <source>
        <dbReference type="SAM" id="MobiDB-lite"/>
    </source>
</evidence>
<accession>A0A9P7YE66</accession>
<feature type="compositionally biased region" description="Low complexity" evidence="1">
    <location>
        <begin position="230"/>
        <end position="244"/>
    </location>
</feature>
<organism evidence="2 3">
    <name type="scientific">Amylocarpus encephaloides</name>
    <dbReference type="NCBI Taxonomy" id="45428"/>
    <lineage>
        <taxon>Eukaryota</taxon>
        <taxon>Fungi</taxon>
        <taxon>Dikarya</taxon>
        <taxon>Ascomycota</taxon>
        <taxon>Pezizomycotina</taxon>
        <taxon>Leotiomycetes</taxon>
        <taxon>Helotiales</taxon>
        <taxon>Helotiales incertae sedis</taxon>
        <taxon>Amylocarpus</taxon>
    </lineage>
</organism>
<feature type="compositionally biased region" description="Basic and acidic residues" evidence="1">
    <location>
        <begin position="17"/>
        <end position="33"/>
    </location>
</feature>
<keyword evidence="3" id="KW-1185">Reference proteome</keyword>
<sequence length="734" mass="80595">MALPTADEELPAEADEPPDHRSSNEHSQKDFHKTAVLARVIQKESLLTKALMKTPETETSQPEIRVPADLTRRRSMASNASMASTAELTSDGGLTSPARTNTPSPPPPGIIYASFGPYSLGSKTIPPPTSAANLNPKVSDVPPGMIIVSPKAVEPVAPPKKRCITFACGAAKAPKQAVVISAPEPAVATTEPPKRPCTIKFACPGPRPSENATSIQLDSTKVKTVEAPKKSPSQSSSMPRISPRVALQVPPRPSMASSRRGSQSPTTLRMKPKCIVTKPILQPSEATRFHEFASEDPRDDDWIREELEASKKLTINDTLKKENAIRQLGNEAEEEALEEDGEEEDDDQDVSYSEDDDEESDDGDDGISDGNETDNEAGFGESDEDSDAEGEFDFWTVGRNLSNPEIAEASTYRASAHRTASTSSIDSVSYIETALGLTANKQSRRRRAMKIRPGTPELPDSTDFVCGTLDEDRPMENAYISCMTARKNAKHKQTPQDIDPSFPTSDLEKSEDELDLKESARDSDEHVWLHGKFEESDNEGRHRSTRRKSPIVSPRRFQSPPPPRRLHSPPPPKHRHRSAPPRKLFGHSPRRVRSPPPTRAIRSPAASPEQGTIVALNFIPLASRPGLTHTKSLPRAPNMFGRQYQASRIAAAAGLTFDSTDAPDGHVRGAIDIVKGLEQKRQRRKEKFIQKHCNRKRVQPERRPQPGKGAERMRELGLLMAGKTEANDPYMMSA</sequence>
<feature type="compositionally biased region" description="Acidic residues" evidence="1">
    <location>
        <begin position="1"/>
        <end position="16"/>
    </location>
</feature>
<evidence type="ECO:0000313" key="3">
    <source>
        <dbReference type="Proteomes" id="UP000824998"/>
    </source>
</evidence>
<feature type="compositionally biased region" description="Basic and acidic residues" evidence="1">
    <location>
        <begin position="220"/>
        <end position="229"/>
    </location>
</feature>
<feature type="compositionally biased region" description="Basic and acidic residues" evidence="1">
    <location>
        <begin position="516"/>
        <end position="542"/>
    </location>
</feature>
<feature type="compositionally biased region" description="Polar residues" evidence="1">
    <location>
        <begin position="210"/>
        <end position="219"/>
    </location>
</feature>
<dbReference type="OrthoDB" id="2011769at2759"/>
<dbReference type="Pfam" id="PF10446">
    <property type="entry name" value="DUF2457"/>
    <property type="match status" value="1"/>
</dbReference>
<name>A0A9P7YE66_9HELO</name>